<reference evidence="1 2" key="1">
    <citation type="submission" date="2016-01" db="EMBL/GenBank/DDBJ databases">
        <title>Draft Genome Sequences of Seven Thermophilic Sporeformers Isolated from Foods.</title>
        <authorList>
            <person name="Berendsen E.M."/>
            <person name="Wells-Bennik M.H."/>
            <person name="Krawcyk A.O."/>
            <person name="De Jong A."/>
            <person name="Holsappel S."/>
            <person name="Eijlander R.T."/>
            <person name="Kuipers O.P."/>
        </authorList>
    </citation>
    <scope>NUCLEOTIDE SEQUENCE [LARGE SCALE GENOMIC DNA]</scope>
    <source>
        <strain evidence="1 2">B4119</strain>
    </source>
</reference>
<gene>
    <name evidence="1" type="ORF">B4119_0911</name>
</gene>
<comment type="caution">
    <text evidence="1">The sequence shown here is derived from an EMBL/GenBank/DDBJ whole genome shotgun (WGS) entry which is preliminary data.</text>
</comment>
<evidence type="ECO:0000313" key="2">
    <source>
        <dbReference type="Proteomes" id="UP000075455"/>
    </source>
</evidence>
<protein>
    <submittedName>
        <fullName evidence="1">Uncharacterized protein</fullName>
    </submittedName>
</protein>
<dbReference type="EMBL" id="LQYS01000077">
    <property type="protein sequence ID" value="KYD11543.1"/>
    <property type="molecule type" value="Genomic_DNA"/>
</dbReference>
<organism evidence="1 2">
    <name type="scientific">Saccharococcus caldoxylosilyticus</name>
    <dbReference type="NCBI Taxonomy" id="81408"/>
    <lineage>
        <taxon>Bacteria</taxon>
        <taxon>Bacillati</taxon>
        <taxon>Bacillota</taxon>
        <taxon>Bacilli</taxon>
        <taxon>Bacillales</taxon>
        <taxon>Anoxybacillaceae</taxon>
        <taxon>Saccharococcus</taxon>
    </lineage>
</organism>
<accession>A0A150LGN2</accession>
<dbReference type="AlphaFoldDB" id="A0A150LGN2"/>
<evidence type="ECO:0000313" key="1">
    <source>
        <dbReference type="EMBL" id="KYD11543.1"/>
    </source>
</evidence>
<name>A0A150LGN2_9BACL</name>
<dbReference type="Proteomes" id="UP000075455">
    <property type="component" value="Unassembled WGS sequence"/>
</dbReference>
<dbReference type="STRING" id="81408.B4119_0911"/>
<sequence length="156" mass="16859">MNIMEIALALRFSGTKLAAIVDPIDINTPCEKAESTRATSKTPILVALAAMLLPIIKIIIIQSNKDLRDILDVTDVRIGAPKVTPKAYKETVNPAVETETCKSWDISGNSPTLINSVVPMANALTANASNANVLRFLSKVIFSPPNHCFNLCKQTI</sequence>
<proteinExistence type="predicted"/>